<reference evidence="3" key="1">
    <citation type="journal article" date="2019" name="Int. J. Syst. Evol. Microbiol.">
        <title>The Global Catalogue of Microorganisms (GCM) 10K type strain sequencing project: providing services to taxonomists for standard genome sequencing and annotation.</title>
        <authorList>
            <consortium name="The Broad Institute Genomics Platform"/>
            <consortium name="The Broad Institute Genome Sequencing Center for Infectious Disease"/>
            <person name="Wu L."/>
            <person name="Ma J."/>
        </authorList>
    </citation>
    <scope>NUCLEOTIDE SEQUENCE [LARGE SCALE GENOMIC DNA]</scope>
    <source>
        <strain evidence="3">JCM 17714</strain>
    </source>
</reference>
<dbReference type="Pfam" id="PF03966">
    <property type="entry name" value="Trm112p"/>
    <property type="match status" value="1"/>
</dbReference>
<dbReference type="PANTHER" id="PTHR33505:SF4">
    <property type="entry name" value="PROTEIN PREY, MITOCHONDRIAL"/>
    <property type="match status" value="1"/>
</dbReference>
<proteinExistence type="inferred from homology"/>
<name>A0ABP8VJ81_9HYPH</name>
<gene>
    <name evidence="2" type="ORF">GCM10023262_12740</name>
</gene>
<dbReference type="HAMAP" id="MF_01187">
    <property type="entry name" value="UPF0434"/>
    <property type="match status" value="1"/>
</dbReference>
<protein>
    <recommendedName>
        <fullName evidence="1">UPF0434 protein GCM10023262_12740</fullName>
    </recommendedName>
</protein>
<comment type="similarity">
    <text evidence="1">Belongs to the UPF0434 family.</text>
</comment>
<dbReference type="Proteomes" id="UP001501699">
    <property type="component" value="Unassembled WGS sequence"/>
</dbReference>
<keyword evidence="3" id="KW-1185">Reference proteome</keyword>
<dbReference type="EMBL" id="BAABJA010000009">
    <property type="protein sequence ID" value="GAA4665309.1"/>
    <property type="molecule type" value="Genomic_DNA"/>
</dbReference>
<organism evidence="2 3">
    <name type="scientific">Bartonella pachyuromydis</name>
    <dbReference type="NCBI Taxonomy" id="931097"/>
    <lineage>
        <taxon>Bacteria</taxon>
        <taxon>Pseudomonadati</taxon>
        <taxon>Pseudomonadota</taxon>
        <taxon>Alphaproteobacteria</taxon>
        <taxon>Hyphomicrobiales</taxon>
        <taxon>Bartonellaceae</taxon>
        <taxon>Bartonella</taxon>
    </lineage>
</organism>
<evidence type="ECO:0000313" key="2">
    <source>
        <dbReference type="EMBL" id="GAA4665309.1"/>
    </source>
</evidence>
<evidence type="ECO:0000313" key="3">
    <source>
        <dbReference type="Proteomes" id="UP001501699"/>
    </source>
</evidence>
<sequence length="73" mass="8125">MSIANMKKMTTDPKMLELLVCPLTRGTLSLNKKTQELISLKAKLAYPIRDGVPIMLASEARPLHDNEKATSEQ</sequence>
<dbReference type="Gene3D" id="2.20.25.10">
    <property type="match status" value="1"/>
</dbReference>
<dbReference type="InterPro" id="IPR005651">
    <property type="entry name" value="Trm112-like"/>
</dbReference>
<comment type="caution">
    <text evidence="2">The sequence shown here is derived from an EMBL/GenBank/DDBJ whole genome shotgun (WGS) entry which is preliminary data.</text>
</comment>
<dbReference type="PANTHER" id="PTHR33505">
    <property type="entry name" value="ZGC:162634"/>
    <property type="match status" value="1"/>
</dbReference>
<evidence type="ECO:0000256" key="1">
    <source>
        <dbReference type="HAMAP-Rule" id="MF_01187"/>
    </source>
</evidence>
<dbReference type="SUPFAM" id="SSF158997">
    <property type="entry name" value="Trm112p-like"/>
    <property type="match status" value="1"/>
</dbReference>
<accession>A0ABP8VJ81</accession>